<comment type="caution">
    <text evidence="1">The sequence shown here is derived from an EMBL/GenBank/DDBJ whole genome shotgun (WGS) entry which is preliminary data.</text>
</comment>
<evidence type="ECO:0000313" key="1">
    <source>
        <dbReference type="EMBL" id="CAE7204627.1"/>
    </source>
</evidence>
<protein>
    <submittedName>
        <fullName evidence="1">RPL27B protein</fullName>
    </submittedName>
</protein>
<accession>A0A812JEP8</accession>
<dbReference type="Gene3D" id="2.30.30.770">
    <property type="match status" value="1"/>
</dbReference>
<dbReference type="Proteomes" id="UP000604046">
    <property type="component" value="Unassembled WGS sequence"/>
</dbReference>
<dbReference type="EMBL" id="CAJNDS010000424">
    <property type="protein sequence ID" value="CAE7204627.1"/>
    <property type="molecule type" value="Genomic_DNA"/>
</dbReference>
<sequence>MSKKKITKRTKVKLDARMPFVKYVNYNHIMPTRYNVPTELSPSSICTDQQMDTLDGRKEARKFAKSLFQEKFQSPPLDKAGRPSKAILTFDVCCPHPWHRPPPAQYQKVEVVDSPWGDVHLGCDSTFPWAPHALAPALLHGPAYHPNTGEYMEELLPFKGSTSRGVRQDPADAQRPSGAATMAADRTLRVKQEVARRWSRMGFRSFLEGARLYYETRQWGIEMVAILTQIMANFAHSLSECTPVTLLAALIKAESLFDLDLAAGRRMHWTARALLQRALTEGRMNWTLGEETPSTFQSILTMALEHVRELEARRLPPARPWTVDLVFPLCKFGELSAISEGLALIGTGLVPPFDPLDGWPPGTLQARQARDHNRLRGFFRHARFRLFVYAVCGTYGLFGRHADTGSISPQEEARLAEAIFKGLPESILQLFRAPGAGLWGQRGGSHGSLPPLHLAVFEEEVPTGDVAAYVHHLAMASNSETLGNITMLLHPDFLEHIRAWLVVSVFRALLNGAWPQEVDFLYLGWRHEGPVTSEGRVASHLRYHCDIEPGAGGRLGPCDRGYNPRLLENMWRMVFGRDLDPFSGDDLGGYDFSQLLVTRRAVLRRPARYWRYLSRVLSARSSFELLPGTKFISRRIDLSVNDPHNKGVCAWFEHMWHMLFDPRYFPKQDGPQEVDLRSFTRLHDRDLPLGLRSGPDTVLGRHYWLNAEQQCRALQDEQGCRIYHMQQQK</sequence>
<dbReference type="GO" id="GO:0006412">
    <property type="term" value="P:translation"/>
    <property type="evidence" value="ECO:0007669"/>
    <property type="project" value="InterPro"/>
</dbReference>
<dbReference type="InterPro" id="IPR038655">
    <property type="entry name" value="Ribosomal_eL27_sf"/>
</dbReference>
<dbReference type="AlphaFoldDB" id="A0A812JEP8"/>
<dbReference type="OrthoDB" id="408321at2759"/>
<dbReference type="Pfam" id="PF01777">
    <property type="entry name" value="Ribosomal_L27e"/>
    <property type="match status" value="1"/>
</dbReference>
<evidence type="ECO:0000313" key="2">
    <source>
        <dbReference type="Proteomes" id="UP000604046"/>
    </source>
</evidence>
<dbReference type="GO" id="GO:0005840">
    <property type="term" value="C:ribosome"/>
    <property type="evidence" value="ECO:0007669"/>
    <property type="project" value="InterPro"/>
</dbReference>
<dbReference type="InterPro" id="IPR001141">
    <property type="entry name" value="Ribosomal_eL27"/>
</dbReference>
<dbReference type="PANTHER" id="PTHR10497">
    <property type="entry name" value="60S RIBOSOMAL PROTEIN L27"/>
    <property type="match status" value="1"/>
</dbReference>
<reference evidence="1" key="1">
    <citation type="submission" date="2021-02" db="EMBL/GenBank/DDBJ databases">
        <authorList>
            <person name="Dougan E. K."/>
            <person name="Rhodes N."/>
            <person name="Thang M."/>
            <person name="Chan C."/>
        </authorList>
    </citation>
    <scope>NUCLEOTIDE SEQUENCE</scope>
</reference>
<keyword evidence="2" id="KW-1185">Reference proteome</keyword>
<proteinExistence type="predicted"/>
<organism evidence="1 2">
    <name type="scientific">Symbiodinium natans</name>
    <dbReference type="NCBI Taxonomy" id="878477"/>
    <lineage>
        <taxon>Eukaryota</taxon>
        <taxon>Sar</taxon>
        <taxon>Alveolata</taxon>
        <taxon>Dinophyceae</taxon>
        <taxon>Suessiales</taxon>
        <taxon>Symbiodiniaceae</taxon>
        <taxon>Symbiodinium</taxon>
    </lineage>
</organism>
<name>A0A812JEP8_9DINO</name>
<gene>
    <name evidence="1" type="primary">RPL27B</name>
    <name evidence="1" type="ORF">SNAT2548_LOCUS6384</name>
</gene>
<dbReference type="GO" id="GO:0003735">
    <property type="term" value="F:structural constituent of ribosome"/>
    <property type="evidence" value="ECO:0007669"/>
    <property type="project" value="InterPro"/>
</dbReference>